<accession>A0ABR1K8Z3</accession>
<evidence type="ECO:0000313" key="2">
    <source>
        <dbReference type="Proteomes" id="UP001363622"/>
    </source>
</evidence>
<dbReference type="Proteomes" id="UP001363622">
    <property type="component" value="Unassembled WGS sequence"/>
</dbReference>
<evidence type="ECO:0000313" key="1">
    <source>
        <dbReference type="EMBL" id="KAK7508819.1"/>
    </source>
</evidence>
<comment type="caution">
    <text evidence="1">The sequence shown here is derived from an EMBL/GenBank/DDBJ whole genome shotgun (WGS) entry which is preliminary data.</text>
</comment>
<keyword evidence="2" id="KW-1185">Reference proteome</keyword>
<feature type="non-terminal residue" evidence="1">
    <location>
        <position position="1"/>
    </location>
</feature>
<dbReference type="EMBL" id="JBBPHU010000024">
    <property type="protein sequence ID" value="KAK7508819.1"/>
    <property type="molecule type" value="Genomic_DNA"/>
</dbReference>
<sequence length="59" mass="7027">YYPNIFKEVLTIILYKLEKSNYNYPKLYRPINLLNTIGKVIEVVITTRLSYAIETFLLL</sequence>
<evidence type="ECO:0008006" key="3">
    <source>
        <dbReference type="Google" id="ProtNLM"/>
    </source>
</evidence>
<gene>
    <name evidence="1" type="ORF">IWZ03DRAFT_295111</name>
</gene>
<organism evidence="1 2">
    <name type="scientific">Phyllosticta citriasiana</name>
    <dbReference type="NCBI Taxonomy" id="595635"/>
    <lineage>
        <taxon>Eukaryota</taxon>
        <taxon>Fungi</taxon>
        <taxon>Dikarya</taxon>
        <taxon>Ascomycota</taxon>
        <taxon>Pezizomycotina</taxon>
        <taxon>Dothideomycetes</taxon>
        <taxon>Dothideomycetes incertae sedis</taxon>
        <taxon>Botryosphaeriales</taxon>
        <taxon>Phyllostictaceae</taxon>
        <taxon>Phyllosticta</taxon>
    </lineage>
</organism>
<name>A0ABR1K8Z3_9PEZI</name>
<proteinExistence type="predicted"/>
<protein>
    <recommendedName>
        <fullName evidence="3">Maturase K</fullName>
    </recommendedName>
</protein>
<feature type="non-terminal residue" evidence="1">
    <location>
        <position position="59"/>
    </location>
</feature>
<reference evidence="1 2" key="1">
    <citation type="submission" date="2024-04" db="EMBL/GenBank/DDBJ databases">
        <title>Phyllosticta paracitricarpa is synonymous to the EU quarantine fungus P. citricarpa based on phylogenomic analyses.</title>
        <authorList>
            <consortium name="Lawrence Berkeley National Laboratory"/>
            <person name="Van Ingen-Buijs V.A."/>
            <person name="Van Westerhoven A.C."/>
            <person name="Haridas S."/>
            <person name="Skiadas P."/>
            <person name="Martin F."/>
            <person name="Groenewald J.Z."/>
            <person name="Crous P.W."/>
            <person name="Seidl M.F."/>
        </authorList>
    </citation>
    <scope>NUCLEOTIDE SEQUENCE [LARGE SCALE GENOMIC DNA]</scope>
    <source>
        <strain evidence="1 2">CBS 123371</strain>
    </source>
</reference>